<dbReference type="EMBL" id="JAAIUW010000006">
    <property type="protein sequence ID" value="KAF7827009.1"/>
    <property type="molecule type" value="Genomic_DNA"/>
</dbReference>
<evidence type="ECO:0000313" key="1">
    <source>
        <dbReference type="EMBL" id="KAF7827009.1"/>
    </source>
</evidence>
<dbReference type="Proteomes" id="UP000634136">
    <property type="component" value="Unassembled WGS sequence"/>
</dbReference>
<organism evidence="1 2">
    <name type="scientific">Senna tora</name>
    <dbReference type="NCBI Taxonomy" id="362788"/>
    <lineage>
        <taxon>Eukaryota</taxon>
        <taxon>Viridiplantae</taxon>
        <taxon>Streptophyta</taxon>
        <taxon>Embryophyta</taxon>
        <taxon>Tracheophyta</taxon>
        <taxon>Spermatophyta</taxon>
        <taxon>Magnoliopsida</taxon>
        <taxon>eudicotyledons</taxon>
        <taxon>Gunneridae</taxon>
        <taxon>Pentapetalae</taxon>
        <taxon>rosids</taxon>
        <taxon>fabids</taxon>
        <taxon>Fabales</taxon>
        <taxon>Fabaceae</taxon>
        <taxon>Caesalpinioideae</taxon>
        <taxon>Cassia clade</taxon>
        <taxon>Senna</taxon>
    </lineage>
</organism>
<protein>
    <submittedName>
        <fullName evidence="1">Uncharacterized protein</fullName>
    </submittedName>
</protein>
<comment type="caution">
    <text evidence="1">The sequence shown here is derived from an EMBL/GenBank/DDBJ whole genome shotgun (WGS) entry which is preliminary data.</text>
</comment>
<reference evidence="1" key="1">
    <citation type="submission" date="2020-09" db="EMBL/GenBank/DDBJ databases">
        <title>Genome-Enabled Discovery of Anthraquinone Biosynthesis in Senna tora.</title>
        <authorList>
            <person name="Kang S.-H."/>
            <person name="Pandey R.P."/>
            <person name="Lee C.-M."/>
            <person name="Sim J.-S."/>
            <person name="Jeong J.-T."/>
            <person name="Choi B.-S."/>
            <person name="Jung M."/>
            <person name="Ginzburg D."/>
            <person name="Zhao K."/>
            <person name="Won S.Y."/>
            <person name="Oh T.-J."/>
            <person name="Yu Y."/>
            <person name="Kim N.-H."/>
            <person name="Lee O.R."/>
            <person name="Lee T.-H."/>
            <person name="Bashyal P."/>
            <person name="Kim T.-S."/>
            <person name="Lee W.-H."/>
            <person name="Kawkins C."/>
            <person name="Kim C.-K."/>
            <person name="Kim J.S."/>
            <person name="Ahn B.O."/>
            <person name="Rhee S.Y."/>
            <person name="Sohng J.K."/>
        </authorList>
    </citation>
    <scope>NUCLEOTIDE SEQUENCE</scope>
    <source>
        <tissue evidence="1">Leaf</tissue>
    </source>
</reference>
<accession>A0A834U032</accession>
<gene>
    <name evidence="1" type="ORF">G2W53_018173</name>
</gene>
<keyword evidence="2" id="KW-1185">Reference proteome</keyword>
<evidence type="ECO:0000313" key="2">
    <source>
        <dbReference type="Proteomes" id="UP000634136"/>
    </source>
</evidence>
<proteinExistence type="predicted"/>
<name>A0A834U032_9FABA</name>
<dbReference type="AlphaFoldDB" id="A0A834U032"/>
<sequence length="47" mass="4970">MGGGGWAQKGHFGPFSPTTVAILAHGRDHRGIFLVFLDGFGAFFGSF</sequence>